<protein>
    <submittedName>
        <fullName evidence="1">Microsomal dipeptidase</fullName>
    </submittedName>
</protein>
<dbReference type="PROSITE" id="PS51365">
    <property type="entry name" value="RENAL_DIPEPTIDASE_2"/>
    <property type="match status" value="1"/>
</dbReference>
<gene>
    <name evidence="1" type="ORF">DB32_003856</name>
</gene>
<dbReference type="Gene3D" id="3.20.20.140">
    <property type="entry name" value="Metal-dependent hydrolases"/>
    <property type="match status" value="1"/>
</dbReference>
<evidence type="ECO:0000313" key="2">
    <source>
        <dbReference type="Proteomes" id="UP000034883"/>
    </source>
</evidence>
<dbReference type="KEGG" id="samy:DB32_003856"/>
<dbReference type="AlphaFoldDB" id="A0A0F6YJY3"/>
<accession>A0A0F6YJY3</accession>
<name>A0A0F6YJY3_9BACT</name>
<dbReference type="PANTHER" id="PTHR10443">
    <property type="entry name" value="MICROSOMAL DIPEPTIDASE"/>
    <property type="match status" value="1"/>
</dbReference>
<dbReference type="Pfam" id="PF01244">
    <property type="entry name" value="Peptidase_M19"/>
    <property type="match status" value="1"/>
</dbReference>
<dbReference type="EMBL" id="CP011125">
    <property type="protein sequence ID" value="AKF06707.1"/>
    <property type="molecule type" value="Genomic_DNA"/>
</dbReference>
<dbReference type="InterPro" id="IPR008257">
    <property type="entry name" value="Pept_M19"/>
</dbReference>
<keyword evidence="2" id="KW-1185">Reference proteome</keyword>
<dbReference type="GO" id="GO:0070573">
    <property type="term" value="F:metallodipeptidase activity"/>
    <property type="evidence" value="ECO:0007669"/>
    <property type="project" value="InterPro"/>
</dbReference>
<dbReference type="GO" id="GO:0006508">
    <property type="term" value="P:proteolysis"/>
    <property type="evidence" value="ECO:0007669"/>
    <property type="project" value="InterPro"/>
</dbReference>
<sequence length="354" mass="38128">MVARASGRDASDVARAAGVPREAVELAWSCEVIDLHLESFIPPRLWGYDLLARNRLGPLGGRFFGHLDVPRALEGGLTGAMWSIATNIARGAGARPALLEANLAALQSTLERSGSIAVVRTPSEYRAARAHGKHAALLAVQGGNALEGAEDRVGAIAGGAITRVTLVHLSNSIYGDTSSPLRLRGDRGLTDAGREMVKRLNDARVLVDLAHVSPKGFWDAVEVHDRAQPLIVTHTGASAVHAMWRNVDDDQIRAVADTGGVVAVIFHHAFLGRGVRDGRRVIDHLEAVIRAGGEEAAALGSDYDGAIIPPPDLRDGAHAYYRLVAYMLERGWTQDRIRRVLGENFLRSWSRLRA</sequence>
<organism evidence="1 2">
    <name type="scientific">Sandaracinus amylolyticus</name>
    <dbReference type="NCBI Taxonomy" id="927083"/>
    <lineage>
        <taxon>Bacteria</taxon>
        <taxon>Pseudomonadati</taxon>
        <taxon>Myxococcota</taxon>
        <taxon>Polyangia</taxon>
        <taxon>Polyangiales</taxon>
        <taxon>Sandaracinaceae</taxon>
        <taxon>Sandaracinus</taxon>
    </lineage>
</organism>
<dbReference type="Proteomes" id="UP000034883">
    <property type="component" value="Chromosome"/>
</dbReference>
<reference evidence="1 2" key="1">
    <citation type="submission" date="2015-03" db="EMBL/GenBank/DDBJ databases">
        <title>Genome assembly of Sandaracinus amylolyticus DSM 53668.</title>
        <authorList>
            <person name="Sharma G."/>
            <person name="Subramanian S."/>
        </authorList>
    </citation>
    <scope>NUCLEOTIDE SEQUENCE [LARGE SCALE GENOMIC DNA]</scope>
    <source>
        <strain evidence="1 2">DSM 53668</strain>
    </source>
</reference>
<dbReference type="InterPro" id="IPR032466">
    <property type="entry name" value="Metal_Hydrolase"/>
</dbReference>
<dbReference type="PANTHER" id="PTHR10443:SF12">
    <property type="entry name" value="DIPEPTIDASE"/>
    <property type="match status" value="1"/>
</dbReference>
<dbReference type="SUPFAM" id="SSF51556">
    <property type="entry name" value="Metallo-dependent hydrolases"/>
    <property type="match status" value="1"/>
</dbReference>
<proteinExistence type="predicted"/>
<evidence type="ECO:0000313" key="1">
    <source>
        <dbReference type="EMBL" id="AKF06707.1"/>
    </source>
</evidence>
<dbReference type="STRING" id="927083.DB32_003856"/>